<gene>
    <name evidence="1" type="ORF">ENKO_17510</name>
</gene>
<name>A0AA86IVQ9_9ENTR</name>
<evidence type="ECO:0000313" key="1">
    <source>
        <dbReference type="EMBL" id="BCU55157.1"/>
    </source>
</evidence>
<protein>
    <submittedName>
        <fullName evidence="1">Uncharacterized protein</fullName>
    </submittedName>
</protein>
<organism evidence="1 2">
    <name type="scientific">Enterobacter kobei</name>
    <dbReference type="NCBI Taxonomy" id="208224"/>
    <lineage>
        <taxon>Bacteria</taxon>
        <taxon>Pseudomonadati</taxon>
        <taxon>Pseudomonadota</taxon>
        <taxon>Gammaproteobacteria</taxon>
        <taxon>Enterobacterales</taxon>
        <taxon>Enterobacteriaceae</taxon>
        <taxon>Enterobacter</taxon>
        <taxon>Enterobacter cloacae complex</taxon>
    </lineage>
</organism>
<reference evidence="1" key="1">
    <citation type="submission" date="2021-04" db="EMBL/GenBank/DDBJ databases">
        <title>Difference and commonality of drug resistance evolution in various bacteria. and drug sensitivity profiles.</title>
        <authorList>
            <person name="Maeda T."/>
            <person name="Shibai A."/>
            <person name="Kawada K."/>
            <person name="Kotani H."/>
            <person name="Tarusawa Y."/>
            <person name="Tanabe K."/>
            <person name="Furusawa C."/>
        </authorList>
    </citation>
    <scope>NUCLEOTIDE SEQUENCE</scope>
    <source>
        <strain evidence="1">JCM 8580</strain>
    </source>
</reference>
<dbReference type="Proteomes" id="UP000682928">
    <property type="component" value="Chromosome"/>
</dbReference>
<accession>A0AA86IVQ9</accession>
<proteinExistence type="predicted"/>
<dbReference type="EMBL" id="AP024590">
    <property type="protein sequence ID" value="BCU55157.1"/>
    <property type="molecule type" value="Genomic_DNA"/>
</dbReference>
<dbReference type="RefSeq" id="WP_140419588.1">
    <property type="nucleotide sequence ID" value="NZ_AP024590.1"/>
</dbReference>
<dbReference type="AlphaFoldDB" id="A0AA86IVQ9"/>
<evidence type="ECO:0000313" key="2">
    <source>
        <dbReference type="Proteomes" id="UP000682928"/>
    </source>
</evidence>
<sequence length="59" mass="6866">MKLTESHVEGGRMQFTATFKSERRDEVHSYGVITEDESHARETIMSWAESHGYTDEDFI</sequence>